<dbReference type="VEuPathDB" id="FungiDB:PYU1_G015182"/>
<sequence length="165" mass="16673">HYTGRASHIHVLGSHDGTVLANKTYSGGKAAHVGQIFFDQDLITEVEATSKYAVNTQAITLNSADSIFSESAASGFDPIMEYVLLGDSVEDGIFAWISIGVDTTISKTVSAVATLTASGGVAASGISGRMGGGNPSATSGASGTVSSNSATTTSSRVVLTGFVSY</sequence>
<evidence type="ECO:0008006" key="4">
    <source>
        <dbReference type="Google" id="ProtNLM"/>
    </source>
</evidence>
<dbReference type="AlphaFoldDB" id="K3XDB4"/>
<dbReference type="eggNOG" id="ENOG502QPRK">
    <property type="taxonomic scope" value="Eukaryota"/>
</dbReference>
<protein>
    <recommendedName>
        <fullName evidence="4">Intradiol ring-cleavage dioxygenases domain-containing protein</fullName>
    </recommendedName>
</protein>
<dbReference type="InterPro" id="IPR015889">
    <property type="entry name" value="Intradiol_dOase_core"/>
</dbReference>
<dbReference type="InParanoid" id="K3XDB4"/>
<name>K3XDB4_GLOUD</name>
<reference evidence="3" key="2">
    <citation type="submission" date="2010-04" db="EMBL/GenBank/DDBJ databases">
        <authorList>
            <person name="Buell R."/>
            <person name="Hamilton J."/>
            <person name="Hostetler J."/>
        </authorList>
    </citation>
    <scope>NUCLEOTIDE SEQUENCE [LARGE SCALE GENOMIC DNA]</scope>
    <source>
        <strain evidence="3">DAOM:BR144</strain>
    </source>
</reference>
<dbReference type="PANTHER" id="PTHR34315">
    <property type="match status" value="1"/>
</dbReference>
<dbReference type="Proteomes" id="UP000019132">
    <property type="component" value="Unassembled WGS sequence"/>
</dbReference>
<accession>K3XDB4</accession>
<reference evidence="3" key="1">
    <citation type="journal article" date="2010" name="Genome Biol.">
        <title>Genome sequence of the necrotrophic plant pathogen Pythium ultimum reveals original pathogenicity mechanisms and effector repertoire.</title>
        <authorList>
            <person name="Levesque C.A."/>
            <person name="Brouwer H."/>
            <person name="Cano L."/>
            <person name="Hamilton J.P."/>
            <person name="Holt C."/>
            <person name="Huitema E."/>
            <person name="Raffaele S."/>
            <person name="Robideau G.P."/>
            <person name="Thines M."/>
            <person name="Win J."/>
            <person name="Zerillo M.M."/>
            <person name="Beakes G.W."/>
            <person name="Boore J.L."/>
            <person name="Busam D."/>
            <person name="Dumas B."/>
            <person name="Ferriera S."/>
            <person name="Fuerstenberg S.I."/>
            <person name="Gachon C.M."/>
            <person name="Gaulin E."/>
            <person name="Govers F."/>
            <person name="Grenville-Briggs L."/>
            <person name="Horner N."/>
            <person name="Hostetler J."/>
            <person name="Jiang R.H."/>
            <person name="Johnson J."/>
            <person name="Krajaejun T."/>
            <person name="Lin H."/>
            <person name="Meijer H.J."/>
            <person name="Moore B."/>
            <person name="Morris P."/>
            <person name="Phuntmart V."/>
            <person name="Puiu D."/>
            <person name="Shetty J."/>
            <person name="Stajich J.E."/>
            <person name="Tripathy S."/>
            <person name="Wawra S."/>
            <person name="van West P."/>
            <person name="Whitty B.R."/>
            <person name="Coutinho P.M."/>
            <person name="Henrissat B."/>
            <person name="Martin F."/>
            <person name="Thomas P.D."/>
            <person name="Tyler B.M."/>
            <person name="De Vries R.P."/>
            <person name="Kamoun S."/>
            <person name="Yandell M."/>
            <person name="Tisserat N."/>
            <person name="Buell C.R."/>
        </authorList>
    </citation>
    <scope>NUCLEOTIDE SEQUENCE</scope>
    <source>
        <strain evidence="3">DAOM:BR144</strain>
    </source>
</reference>
<feature type="region of interest" description="Disordered" evidence="1">
    <location>
        <begin position="128"/>
        <end position="149"/>
    </location>
</feature>
<dbReference type="STRING" id="431595.K3XDB4"/>
<reference evidence="2" key="3">
    <citation type="submission" date="2015-02" db="UniProtKB">
        <authorList>
            <consortium name="EnsemblProtists"/>
        </authorList>
    </citation>
    <scope>IDENTIFICATION</scope>
    <source>
        <strain evidence="2">DAOM BR144</strain>
    </source>
</reference>
<keyword evidence="3" id="KW-1185">Reference proteome</keyword>
<dbReference type="GO" id="GO:0005506">
    <property type="term" value="F:iron ion binding"/>
    <property type="evidence" value="ECO:0007669"/>
    <property type="project" value="InterPro"/>
</dbReference>
<feature type="compositionally biased region" description="Low complexity" evidence="1">
    <location>
        <begin position="136"/>
        <end position="149"/>
    </location>
</feature>
<dbReference type="EnsemblProtists" id="PYU1_T015213">
    <property type="protein sequence ID" value="PYU1_T015213"/>
    <property type="gene ID" value="PYU1_G015182"/>
</dbReference>
<proteinExistence type="predicted"/>
<evidence type="ECO:0000313" key="3">
    <source>
        <dbReference type="Proteomes" id="UP000019132"/>
    </source>
</evidence>
<dbReference type="PANTHER" id="PTHR34315:SF1">
    <property type="entry name" value="INTRADIOL RING-CLEAVAGE DIOXYGENASES DOMAIN-CONTAINING PROTEIN-RELATED"/>
    <property type="match status" value="1"/>
</dbReference>
<dbReference type="GO" id="GO:0016702">
    <property type="term" value="F:oxidoreductase activity, acting on single donors with incorporation of molecular oxygen, incorporation of two atoms of oxygen"/>
    <property type="evidence" value="ECO:0007669"/>
    <property type="project" value="InterPro"/>
</dbReference>
<dbReference type="SUPFAM" id="SSF49482">
    <property type="entry name" value="Aromatic compound dioxygenase"/>
    <property type="match status" value="1"/>
</dbReference>
<dbReference type="HOGENOM" id="CLU_122158_0_0_1"/>
<dbReference type="Gene3D" id="2.60.130.10">
    <property type="entry name" value="Aromatic compound dioxygenase"/>
    <property type="match status" value="1"/>
</dbReference>
<evidence type="ECO:0000256" key="1">
    <source>
        <dbReference type="SAM" id="MobiDB-lite"/>
    </source>
</evidence>
<dbReference type="EMBL" id="ADOS01000799">
    <property type="status" value="NOT_ANNOTATED_CDS"/>
    <property type="molecule type" value="Genomic_DNA"/>
</dbReference>
<organism evidence="2 3">
    <name type="scientific">Globisporangium ultimum (strain ATCC 200006 / CBS 805.95 / DAOM BR144)</name>
    <name type="common">Pythium ultimum</name>
    <dbReference type="NCBI Taxonomy" id="431595"/>
    <lineage>
        <taxon>Eukaryota</taxon>
        <taxon>Sar</taxon>
        <taxon>Stramenopiles</taxon>
        <taxon>Oomycota</taxon>
        <taxon>Peronosporomycetes</taxon>
        <taxon>Pythiales</taxon>
        <taxon>Pythiaceae</taxon>
        <taxon>Globisporangium</taxon>
    </lineage>
</organism>
<evidence type="ECO:0000313" key="2">
    <source>
        <dbReference type="EnsemblProtists" id="PYU1_T015213"/>
    </source>
</evidence>